<dbReference type="EMBL" id="LR877150">
    <property type="protein sequence ID" value="CAD2216141.1"/>
    <property type="molecule type" value="Genomic_DNA"/>
</dbReference>
<sequence length="437" mass="50152">MVFPPVLSVFIDSPVVQRLRGLKQLGMTDYVYPGATHTRFEHSLGVSHLAMEFLRQIWLNHNRTGGFSSYPLPPEVELDRVRTILSERETTYSEADVREWVEKEYERDVWCLGIAGLCHDLGHGPLSHMFEDFIKQLERQEKVKDGFQHEWMSAQLLEMIWKKNENVLDQFGFDTRDLFFIRLLIEGLPPDVPFDEEATGRPRWKRFMTEIVANKRNGLDVDKLDYLQRDSLSTQGTLALPSLNRLFQAACAAHDDQGTWQICYVEKVDDTMEEVFLARARLHRRVYQHRVTLVMSCMMCDVFLAAEPYFKVHHNGKEYTLSEVSKVPEAFVEVADWVVDAIQHSAEPKLHLAQNIIRRIKSRQIYQTVAFYGVSSTKKSPAVQVPPLTTVVDTTSTQGSSTPVKKERRPDDGGARLRSTSCTEPSSGWTTTCTPPW</sequence>
<reference evidence="3 4" key="1">
    <citation type="submission" date="2020-08" db="EMBL/GenBank/DDBJ databases">
        <authorList>
            <person name="Newling K."/>
            <person name="Davey J."/>
            <person name="Forrester S."/>
        </authorList>
    </citation>
    <scope>NUCLEOTIDE SEQUENCE [LARGE SCALE GENOMIC DNA]</scope>
    <source>
        <strain evidence="4">Crithidia deanei Carvalho (ATCC PRA-265)</strain>
    </source>
</reference>
<dbReference type="OrthoDB" id="9991235at2759"/>
<gene>
    <name evidence="3" type="ORF">ADEAN_000360200</name>
</gene>
<dbReference type="PANTHER" id="PTHR11373:SF4">
    <property type="entry name" value="DEOXYNUCLEOSIDE TRIPHOSPHATE TRIPHOSPHOHYDROLASE SAMHD1"/>
    <property type="match status" value="1"/>
</dbReference>
<dbReference type="InterPro" id="IPR050135">
    <property type="entry name" value="dGTPase-like"/>
</dbReference>
<dbReference type="Gene3D" id="1.10.3210.10">
    <property type="entry name" value="Hypothetical protein af1432"/>
    <property type="match status" value="1"/>
</dbReference>
<dbReference type="CDD" id="cd00077">
    <property type="entry name" value="HDc"/>
    <property type="match status" value="1"/>
</dbReference>
<evidence type="ECO:0000259" key="2">
    <source>
        <dbReference type="SMART" id="SM00471"/>
    </source>
</evidence>
<feature type="compositionally biased region" description="Polar residues" evidence="1">
    <location>
        <begin position="418"/>
        <end position="437"/>
    </location>
</feature>
<protein>
    <submittedName>
        <fullName evidence="3">HD domain containing protein, putative</fullName>
    </submittedName>
</protein>
<dbReference type="GO" id="GO:0006203">
    <property type="term" value="P:dGTP catabolic process"/>
    <property type="evidence" value="ECO:0007669"/>
    <property type="project" value="TreeGrafter"/>
</dbReference>
<dbReference type="GO" id="GO:0005634">
    <property type="term" value="C:nucleus"/>
    <property type="evidence" value="ECO:0007669"/>
    <property type="project" value="TreeGrafter"/>
</dbReference>
<dbReference type="InterPro" id="IPR003607">
    <property type="entry name" value="HD/PDEase_dom"/>
</dbReference>
<feature type="compositionally biased region" description="Basic and acidic residues" evidence="1">
    <location>
        <begin position="404"/>
        <end position="415"/>
    </location>
</feature>
<dbReference type="SUPFAM" id="SSF109604">
    <property type="entry name" value="HD-domain/PDEase-like"/>
    <property type="match status" value="1"/>
</dbReference>
<feature type="compositionally biased region" description="Polar residues" evidence="1">
    <location>
        <begin position="392"/>
        <end position="403"/>
    </location>
</feature>
<dbReference type="SMART" id="SM00471">
    <property type="entry name" value="HDc"/>
    <property type="match status" value="1"/>
</dbReference>
<dbReference type="VEuPathDB" id="TriTrypDB:ADEAN_000360200"/>
<feature type="domain" description="HD/PDEase" evidence="2">
    <location>
        <begin position="35"/>
        <end position="236"/>
    </location>
</feature>
<dbReference type="Proteomes" id="UP000515908">
    <property type="component" value="Chromosome 06"/>
</dbReference>
<proteinExistence type="predicted"/>
<organism evidence="3 4">
    <name type="scientific">Angomonas deanei</name>
    <dbReference type="NCBI Taxonomy" id="59799"/>
    <lineage>
        <taxon>Eukaryota</taxon>
        <taxon>Discoba</taxon>
        <taxon>Euglenozoa</taxon>
        <taxon>Kinetoplastea</taxon>
        <taxon>Metakinetoplastina</taxon>
        <taxon>Trypanosomatida</taxon>
        <taxon>Trypanosomatidae</taxon>
        <taxon>Strigomonadinae</taxon>
        <taxon>Angomonas</taxon>
    </lineage>
</organism>
<feature type="region of interest" description="Disordered" evidence="1">
    <location>
        <begin position="392"/>
        <end position="437"/>
    </location>
</feature>
<evidence type="ECO:0000256" key="1">
    <source>
        <dbReference type="SAM" id="MobiDB-lite"/>
    </source>
</evidence>
<dbReference type="GO" id="GO:0008832">
    <property type="term" value="F:dGTPase activity"/>
    <property type="evidence" value="ECO:0007669"/>
    <property type="project" value="TreeGrafter"/>
</dbReference>
<dbReference type="AlphaFoldDB" id="A0A7G2CAP1"/>
<name>A0A7G2CAP1_9TRYP</name>
<dbReference type="PANTHER" id="PTHR11373">
    <property type="entry name" value="DEOXYNUCLEOSIDE TRIPHOSPHATE TRIPHOSPHOHYDROLASE"/>
    <property type="match status" value="1"/>
</dbReference>
<accession>A0A7G2CAP1</accession>
<keyword evidence="4" id="KW-1185">Reference proteome</keyword>
<evidence type="ECO:0000313" key="3">
    <source>
        <dbReference type="EMBL" id="CAD2216141.1"/>
    </source>
</evidence>
<evidence type="ECO:0000313" key="4">
    <source>
        <dbReference type="Proteomes" id="UP000515908"/>
    </source>
</evidence>